<dbReference type="InterPro" id="IPR029058">
    <property type="entry name" value="AB_hydrolase_fold"/>
</dbReference>
<dbReference type="PANTHER" id="PTHR48081:SF8">
    <property type="entry name" value="ALPHA_BETA HYDROLASE FOLD-3 DOMAIN-CONTAINING PROTEIN-RELATED"/>
    <property type="match status" value="1"/>
</dbReference>
<evidence type="ECO:0000313" key="4">
    <source>
        <dbReference type="EMBL" id="AYV47677.1"/>
    </source>
</evidence>
<dbReference type="EMBL" id="CP026100">
    <property type="protein sequence ID" value="AYV47677.1"/>
    <property type="molecule type" value="Genomic_DNA"/>
</dbReference>
<dbReference type="Proteomes" id="UP000234483">
    <property type="component" value="Unassembled WGS sequence"/>
</dbReference>
<name>A0A2N5CKF0_9CAUL</name>
<evidence type="ECO:0000256" key="2">
    <source>
        <dbReference type="SAM" id="SignalP"/>
    </source>
</evidence>
<evidence type="ECO:0000313" key="7">
    <source>
        <dbReference type="Proteomes" id="UP000281192"/>
    </source>
</evidence>
<dbReference type="KEGG" id="cfh:C1707_16195"/>
<keyword evidence="7" id="KW-1185">Reference proteome</keyword>
<dbReference type="InterPro" id="IPR050300">
    <property type="entry name" value="GDXG_lipolytic_enzyme"/>
</dbReference>
<evidence type="ECO:0000313" key="5">
    <source>
        <dbReference type="EMBL" id="PLR05825.1"/>
    </source>
</evidence>
<dbReference type="AlphaFoldDB" id="A0A2N5CKF0"/>
<dbReference type="Gene3D" id="3.40.50.1820">
    <property type="entry name" value="alpha/beta hydrolase"/>
    <property type="match status" value="1"/>
</dbReference>
<reference evidence="5 6" key="1">
    <citation type="submission" date="2017-12" db="EMBL/GenBank/DDBJ databases">
        <title>The genome sequence of Caulobacter flavus CGMCC1 15093.</title>
        <authorList>
            <person name="Gao J."/>
            <person name="Mao X."/>
            <person name="Sun J."/>
        </authorList>
    </citation>
    <scope>NUCLEOTIDE SEQUENCE [LARGE SCALE GENOMIC DNA]</scope>
    <source>
        <strain evidence="5 6">CGMCC1 15093</strain>
    </source>
</reference>
<evidence type="ECO:0000313" key="6">
    <source>
        <dbReference type="Proteomes" id="UP000234483"/>
    </source>
</evidence>
<keyword evidence="1" id="KW-0378">Hydrolase</keyword>
<evidence type="ECO:0000259" key="3">
    <source>
        <dbReference type="Pfam" id="PF07859"/>
    </source>
</evidence>
<reference evidence="4 7" key="2">
    <citation type="submission" date="2018-01" db="EMBL/GenBank/DDBJ databases">
        <title>Complete genome sequence of Caulobacter flavus RHGG3.</title>
        <authorList>
            <person name="Yang E."/>
        </authorList>
    </citation>
    <scope>NUCLEOTIDE SEQUENCE [LARGE SCALE GENOMIC DNA]</scope>
    <source>
        <strain evidence="4 7">RHGG3</strain>
    </source>
</reference>
<dbReference type="Proteomes" id="UP000281192">
    <property type="component" value="Chromosome"/>
</dbReference>
<dbReference type="PANTHER" id="PTHR48081">
    <property type="entry name" value="AB HYDROLASE SUPERFAMILY PROTEIN C4A8.06C"/>
    <property type="match status" value="1"/>
</dbReference>
<sequence>MSMTKTVAATLAVAALSGAASAQTPVLEPAAQAFVDSLAGGKPIYQLTPTEARAVLSGAQNIPVAKAPASLDDEVFPVGPTGKVRVRIVRPAGVTGKLPIVVHIHGGGWVLGGVDTHERLTREIAVGAKAAVLFVDYDRSPEARYPVAIEQAYAATEYFIAHADKYNVDPSRVAIVGDSVGGNMAAALTLMAKERRGPKFALQVLFYPVTDANFETGSYNTFAEGPWLTKKAMQWFWDAYIPDVATRRQITAAPLQATVEQLAGLPEALVIVDENDVLRDEGEAYARKLTQAGVRVTSARYNGAIHDFVMLNAVADTAATRAAILQANTALHAALHGK</sequence>
<dbReference type="EMBL" id="PJRQ01000057">
    <property type="protein sequence ID" value="PLR05825.1"/>
    <property type="molecule type" value="Genomic_DNA"/>
</dbReference>
<protein>
    <submittedName>
        <fullName evidence="5">Lipase</fullName>
    </submittedName>
</protein>
<dbReference type="Pfam" id="PF07859">
    <property type="entry name" value="Abhydrolase_3"/>
    <property type="match status" value="1"/>
</dbReference>
<dbReference type="InterPro" id="IPR013094">
    <property type="entry name" value="AB_hydrolase_3"/>
</dbReference>
<dbReference type="RefSeq" id="WP_101715957.1">
    <property type="nucleotide sequence ID" value="NZ_CP026100.1"/>
</dbReference>
<organism evidence="5 6">
    <name type="scientific">Caulobacter flavus</name>
    <dbReference type="NCBI Taxonomy" id="1679497"/>
    <lineage>
        <taxon>Bacteria</taxon>
        <taxon>Pseudomonadati</taxon>
        <taxon>Pseudomonadota</taxon>
        <taxon>Alphaproteobacteria</taxon>
        <taxon>Caulobacterales</taxon>
        <taxon>Caulobacteraceae</taxon>
        <taxon>Caulobacter</taxon>
    </lineage>
</organism>
<keyword evidence="2" id="KW-0732">Signal</keyword>
<accession>A0A2N5CKF0</accession>
<dbReference type="SUPFAM" id="SSF53474">
    <property type="entry name" value="alpha/beta-Hydrolases"/>
    <property type="match status" value="1"/>
</dbReference>
<feature type="signal peptide" evidence="2">
    <location>
        <begin position="1"/>
        <end position="22"/>
    </location>
</feature>
<proteinExistence type="predicted"/>
<evidence type="ECO:0000256" key="1">
    <source>
        <dbReference type="ARBA" id="ARBA00022801"/>
    </source>
</evidence>
<feature type="domain" description="Alpha/beta hydrolase fold-3" evidence="3">
    <location>
        <begin position="101"/>
        <end position="309"/>
    </location>
</feature>
<dbReference type="OrthoDB" id="9806180at2"/>
<feature type="chain" id="PRO_5044577567" evidence="2">
    <location>
        <begin position="23"/>
        <end position="338"/>
    </location>
</feature>
<gene>
    <name evidence="4" type="ORF">C1707_16195</name>
    <name evidence="5" type="ORF">CFHF_26785</name>
</gene>
<dbReference type="GO" id="GO:0016787">
    <property type="term" value="F:hydrolase activity"/>
    <property type="evidence" value="ECO:0007669"/>
    <property type="project" value="UniProtKB-KW"/>
</dbReference>